<name>A0A9W8A5G4_9FUNG</name>
<feature type="transmembrane region" description="Helical" evidence="8">
    <location>
        <begin position="218"/>
        <end position="236"/>
    </location>
</feature>
<dbReference type="GO" id="GO:0006629">
    <property type="term" value="P:lipid metabolic process"/>
    <property type="evidence" value="ECO:0007669"/>
    <property type="project" value="InterPro"/>
</dbReference>
<protein>
    <recommendedName>
        <fullName evidence="9">Wax synthase domain-containing protein</fullName>
    </recommendedName>
</protein>
<feature type="transmembrane region" description="Helical" evidence="8">
    <location>
        <begin position="285"/>
        <end position="306"/>
    </location>
</feature>
<feature type="transmembrane region" description="Helical" evidence="8">
    <location>
        <begin position="350"/>
        <end position="372"/>
    </location>
</feature>
<dbReference type="GO" id="GO:0016020">
    <property type="term" value="C:membrane"/>
    <property type="evidence" value="ECO:0007669"/>
    <property type="project" value="UniProtKB-SubCell"/>
</dbReference>
<evidence type="ECO:0000256" key="2">
    <source>
        <dbReference type="ARBA" id="ARBA00005179"/>
    </source>
</evidence>
<dbReference type="Proteomes" id="UP001150569">
    <property type="component" value="Unassembled WGS sequence"/>
</dbReference>
<keyword evidence="4" id="KW-0808">Transferase</keyword>
<feature type="domain" description="Wax synthase" evidence="9">
    <location>
        <begin position="303"/>
        <end position="388"/>
    </location>
</feature>
<evidence type="ECO:0000313" key="11">
    <source>
        <dbReference type="Proteomes" id="UP001150569"/>
    </source>
</evidence>
<evidence type="ECO:0000256" key="6">
    <source>
        <dbReference type="ARBA" id="ARBA00022989"/>
    </source>
</evidence>
<gene>
    <name evidence="10" type="ORF">IWQ60_005872</name>
</gene>
<dbReference type="OrthoDB" id="1077582at2759"/>
<evidence type="ECO:0000256" key="7">
    <source>
        <dbReference type="ARBA" id="ARBA00023136"/>
    </source>
</evidence>
<evidence type="ECO:0000256" key="1">
    <source>
        <dbReference type="ARBA" id="ARBA00004141"/>
    </source>
</evidence>
<comment type="subcellular location">
    <subcellularLocation>
        <location evidence="1">Membrane</location>
        <topology evidence="1">Multi-pass membrane protein</topology>
    </subcellularLocation>
</comment>
<evidence type="ECO:0000256" key="4">
    <source>
        <dbReference type="ARBA" id="ARBA00022679"/>
    </source>
</evidence>
<dbReference type="AlphaFoldDB" id="A0A9W8A5G4"/>
<dbReference type="PANTHER" id="PTHR31595:SF57">
    <property type="entry name" value="OS04G0481900 PROTEIN"/>
    <property type="match status" value="1"/>
</dbReference>
<evidence type="ECO:0000259" key="9">
    <source>
        <dbReference type="Pfam" id="PF13813"/>
    </source>
</evidence>
<evidence type="ECO:0000256" key="5">
    <source>
        <dbReference type="ARBA" id="ARBA00022692"/>
    </source>
</evidence>
<dbReference type="InterPro" id="IPR044851">
    <property type="entry name" value="Wax_synthase"/>
</dbReference>
<dbReference type="Pfam" id="PF13813">
    <property type="entry name" value="MBOAT_2"/>
    <property type="match status" value="1"/>
</dbReference>
<sequence length="471" mass="52666">MASLVDIRAWQIPIPDLALLAGVHVLLIAQYYVLSKLAARSPWRRPLGYLAQVALVLLPLGFRSRHSGLSQAVVTVLAFYFTLKQLEATATYGYYQRDLPVAGSSNGEGIADTTAPNDSKSTRRLPLNLREYLIQVLRSHPSPASAKSFPYLQPGFHPDPTPTATGYYDLVTGDTLTATAAANLTDVKMPVANRLRSVARWTNDPPAALCQRLHLTGYFYYLAQAALYSLGVILLVRGQLLHPSLADPSAARRHYQTTTFPAPLTWSWAVDSYSSAFLFYWGMNVWFNLAYGGAAWYLGFPMPVLFDNPFLATSPRDFWSRRWNILFKDAFHVVVFLPVYRRLAGLVNRSVAMTVAALAVFLFSALMHEYVLICIAGRSNAEELAFFAVHGLLTCGQVLAQQTLQRYAVGTLFPPSVRQAWAWFNRTPMATLACIILNIYLLLWTGPLFLHPYLRNGFHVFLAPLYFPHHS</sequence>
<comment type="pathway">
    <text evidence="2">Secondary metabolite biosynthesis.</text>
</comment>
<dbReference type="InterPro" id="IPR032805">
    <property type="entry name" value="Wax_synthase_dom"/>
</dbReference>
<keyword evidence="11" id="KW-1185">Reference proteome</keyword>
<dbReference type="GO" id="GO:0008374">
    <property type="term" value="F:O-acyltransferase activity"/>
    <property type="evidence" value="ECO:0007669"/>
    <property type="project" value="InterPro"/>
</dbReference>
<feature type="transmembrane region" description="Helical" evidence="8">
    <location>
        <begin position="429"/>
        <end position="450"/>
    </location>
</feature>
<proteinExistence type="inferred from homology"/>
<keyword evidence="7 8" id="KW-0472">Membrane</keyword>
<comment type="similarity">
    <text evidence="3">Belongs to the wax synthase family.</text>
</comment>
<organism evidence="10 11">
    <name type="scientific">Tieghemiomyces parasiticus</name>
    <dbReference type="NCBI Taxonomy" id="78921"/>
    <lineage>
        <taxon>Eukaryota</taxon>
        <taxon>Fungi</taxon>
        <taxon>Fungi incertae sedis</taxon>
        <taxon>Zoopagomycota</taxon>
        <taxon>Kickxellomycotina</taxon>
        <taxon>Dimargaritomycetes</taxon>
        <taxon>Dimargaritales</taxon>
        <taxon>Dimargaritaceae</taxon>
        <taxon>Tieghemiomyces</taxon>
    </lineage>
</organism>
<accession>A0A9W8A5G4</accession>
<keyword evidence="5 8" id="KW-0812">Transmembrane</keyword>
<keyword evidence="6 8" id="KW-1133">Transmembrane helix</keyword>
<dbReference type="EMBL" id="JANBPT010000333">
    <property type="protein sequence ID" value="KAJ1923459.1"/>
    <property type="molecule type" value="Genomic_DNA"/>
</dbReference>
<dbReference type="PANTHER" id="PTHR31595">
    <property type="entry name" value="LONG-CHAIN-ALCOHOL O-FATTY-ACYLTRANSFERASE 3-RELATED"/>
    <property type="match status" value="1"/>
</dbReference>
<evidence type="ECO:0000313" key="10">
    <source>
        <dbReference type="EMBL" id="KAJ1923459.1"/>
    </source>
</evidence>
<feature type="transmembrane region" description="Helical" evidence="8">
    <location>
        <begin position="12"/>
        <end position="34"/>
    </location>
</feature>
<evidence type="ECO:0000256" key="3">
    <source>
        <dbReference type="ARBA" id="ARBA00007282"/>
    </source>
</evidence>
<comment type="caution">
    <text evidence="10">The sequence shown here is derived from an EMBL/GenBank/DDBJ whole genome shotgun (WGS) entry which is preliminary data.</text>
</comment>
<evidence type="ECO:0000256" key="8">
    <source>
        <dbReference type="SAM" id="Phobius"/>
    </source>
</evidence>
<reference evidence="10" key="1">
    <citation type="submission" date="2022-07" db="EMBL/GenBank/DDBJ databases">
        <title>Phylogenomic reconstructions and comparative analyses of Kickxellomycotina fungi.</title>
        <authorList>
            <person name="Reynolds N.K."/>
            <person name="Stajich J.E."/>
            <person name="Barry K."/>
            <person name="Grigoriev I.V."/>
            <person name="Crous P."/>
            <person name="Smith M.E."/>
        </authorList>
    </citation>
    <scope>NUCLEOTIDE SEQUENCE</scope>
    <source>
        <strain evidence="10">RSA 861</strain>
    </source>
</reference>